<evidence type="ECO:0008006" key="3">
    <source>
        <dbReference type="Google" id="ProtNLM"/>
    </source>
</evidence>
<dbReference type="KEGG" id="cdo:CDOO_01955"/>
<dbReference type="RefSeq" id="WP_018021456.1">
    <property type="nucleotide sequence ID" value="NZ_AQUX01000002.1"/>
</dbReference>
<evidence type="ECO:0000313" key="1">
    <source>
        <dbReference type="EMBL" id="AIT60164.1"/>
    </source>
</evidence>
<accession>A0A097IDH2</accession>
<dbReference type="OrthoDB" id="4425998at2"/>
<gene>
    <name evidence="1" type="ORF">CDOO_01955</name>
</gene>
<reference evidence="1 2" key="1">
    <citation type="submission" date="2013-09" db="EMBL/GenBank/DDBJ databases">
        <title>Complete genome sequence of Corynebacterium doosanense CAU 212(T) (=DSM 45436(T)), isolated from activated sludge.</title>
        <authorList>
            <person name="Schaffert L."/>
            <person name="Albersmeier A."/>
            <person name="Kalinowski J."/>
            <person name="Ruckert C."/>
        </authorList>
    </citation>
    <scope>NUCLEOTIDE SEQUENCE [LARGE SCALE GENOMIC DNA]</scope>
    <source>
        <strain evidence="1 2">CAU 212</strain>
    </source>
</reference>
<dbReference type="Proteomes" id="UP000029914">
    <property type="component" value="Chromosome"/>
</dbReference>
<proteinExistence type="predicted"/>
<dbReference type="AlphaFoldDB" id="A0A097IDH2"/>
<evidence type="ECO:0000313" key="2">
    <source>
        <dbReference type="Proteomes" id="UP000029914"/>
    </source>
</evidence>
<dbReference type="eggNOG" id="ENOG5031XK4">
    <property type="taxonomic scope" value="Bacteria"/>
</dbReference>
<keyword evidence="2" id="KW-1185">Reference proteome</keyword>
<organism evidence="1 2">
    <name type="scientific">Corynebacterium doosanense CAU 212 = DSM 45436</name>
    <dbReference type="NCBI Taxonomy" id="558173"/>
    <lineage>
        <taxon>Bacteria</taxon>
        <taxon>Bacillati</taxon>
        <taxon>Actinomycetota</taxon>
        <taxon>Actinomycetes</taxon>
        <taxon>Mycobacteriales</taxon>
        <taxon>Corynebacteriaceae</taxon>
        <taxon>Corynebacterium</taxon>
    </lineage>
</organism>
<dbReference type="HOGENOM" id="CLU_2057418_0_0_11"/>
<sequence>MIFTENVTIIRARLVRGDYGGQVEDWENPEEIPVGFPVSVQPQQGDEQENGRSHHTVERYRLYTQPPNLLLDLRDTDRIRVDTWGDMQWEVQGKPLHWRTEFLAHSEVDMEVIRGTDRN</sequence>
<name>A0A097IDH2_9CORY</name>
<dbReference type="STRING" id="558173.CDOO_01955"/>
<dbReference type="EMBL" id="CP006764">
    <property type="protein sequence ID" value="AIT60164.1"/>
    <property type="molecule type" value="Genomic_DNA"/>
</dbReference>
<protein>
    <recommendedName>
        <fullName evidence="3">Head-to-tail stopper</fullName>
    </recommendedName>
</protein>